<protein>
    <submittedName>
        <fullName evidence="2">Uncharacterized protein</fullName>
    </submittedName>
</protein>
<name>A0A9P4PH70_9PLEO</name>
<evidence type="ECO:0000313" key="3">
    <source>
        <dbReference type="Proteomes" id="UP000799764"/>
    </source>
</evidence>
<sequence length="236" mass="25700">MTANPFSDTLYRVTSDEYIDNGKTVDIPGTFQVPVIEALAPISTWSLSTASSADTSPTDTSPTDTSPTNASPASTAPSTPPPYTPLSWSDTDLSESTYPVSPRRLFHLLTPPSLSPRHPLPNPDLLRQHGRRIPPHQPAGPLLPSPFGPRATHHLHPGTPDRLRAHRTHRHRSPPHTQPRRHRHGPHAPARPQSTCCLHHGGLRQGRLGVCSGVLHPPGRLARARHRSTALPAPRD</sequence>
<proteinExistence type="predicted"/>
<evidence type="ECO:0000256" key="1">
    <source>
        <dbReference type="SAM" id="MobiDB-lite"/>
    </source>
</evidence>
<dbReference type="OrthoDB" id="3800663at2759"/>
<gene>
    <name evidence="2" type="ORF">P171DRAFT_45484</name>
</gene>
<dbReference type="Proteomes" id="UP000799764">
    <property type="component" value="Unassembled WGS sequence"/>
</dbReference>
<evidence type="ECO:0000313" key="2">
    <source>
        <dbReference type="EMBL" id="KAF2443847.1"/>
    </source>
</evidence>
<feature type="compositionally biased region" description="Pro residues" evidence="1">
    <location>
        <begin position="135"/>
        <end position="147"/>
    </location>
</feature>
<keyword evidence="3" id="KW-1185">Reference proteome</keyword>
<organism evidence="2 3">
    <name type="scientific">Karstenula rhodostoma CBS 690.94</name>
    <dbReference type="NCBI Taxonomy" id="1392251"/>
    <lineage>
        <taxon>Eukaryota</taxon>
        <taxon>Fungi</taxon>
        <taxon>Dikarya</taxon>
        <taxon>Ascomycota</taxon>
        <taxon>Pezizomycotina</taxon>
        <taxon>Dothideomycetes</taxon>
        <taxon>Pleosporomycetidae</taxon>
        <taxon>Pleosporales</taxon>
        <taxon>Massarineae</taxon>
        <taxon>Didymosphaeriaceae</taxon>
        <taxon>Karstenula</taxon>
    </lineage>
</organism>
<accession>A0A9P4PH70</accession>
<dbReference type="AlphaFoldDB" id="A0A9P4PH70"/>
<feature type="region of interest" description="Disordered" evidence="1">
    <location>
        <begin position="47"/>
        <end position="97"/>
    </location>
</feature>
<dbReference type="EMBL" id="MU001502">
    <property type="protein sequence ID" value="KAF2443847.1"/>
    <property type="molecule type" value="Genomic_DNA"/>
</dbReference>
<feature type="region of interest" description="Disordered" evidence="1">
    <location>
        <begin position="109"/>
        <end position="194"/>
    </location>
</feature>
<feature type="compositionally biased region" description="Basic residues" evidence="1">
    <location>
        <begin position="164"/>
        <end position="186"/>
    </location>
</feature>
<reference evidence="2" key="1">
    <citation type="journal article" date="2020" name="Stud. Mycol.">
        <title>101 Dothideomycetes genomes: a test case for predicting lifestyles and emergence of pathogens.</title>
        <authorList>
            <person name="Haridas S."/>
            <person name="Albert R."/>
            <person name="Binder M."/>
            <person name="Bloem J."/>
            <person name="Labutti K."/>
            <person name="Salamov A."/>
            <person name="Andreopoulos B."/>
            <person name="Baker S."/>
            <person name="Barry K."/>
            <person name="Bills G."/>
            <person name="Bluhm B."/>
            <person name="Cannon C."/>
            <person name="Castanera R."/>
            <person name="Culley D."/>
            <person name="Daum C."/>
            <person name="Ezra D."/>
            <person name="Gonzalez J."/>
            <person name="Henrissat B."/>
            <person name="Kuo A."/>
            <person name="Liang C."/>
            <person name="Lipzen A."/>
            <person name="Lutzoni F."/>
            <person name="Magnuson J."/>
            <person name="Mondo S."/>
            <person name="Nolan M."/>
            <person name="Ohm R."/>
            <person name="Pangilinan J."/>
            <person name="Park H.-J."/>
            <person name="Ramirez L."/>
            <person name="Alfaro M."/>
            <person name="Sun H."/>
            <person name="Tritt A."/>
            <person name="Yoshinaga Y."/>
            <person name="Zwiers L.-H."/>
            <person name="Turgeon B."/>
            <person name="Goodwin S."/>
            <person name="Spatafora J."/>
            <person name="Crous P."/>
            <person name="Grigoriev I."/>
        </authorList>
    </citation>
    <scope>NUCLEOTIDE SEQUENCE</scope>
    <source>
        <strain evidence="2">CBS 690.94</strain>
    </source>
</reference>
<comment type="caution">
    <text evidence="2">The sequence shown here is derived from an EMBL/GenBank/DDBJ whole genome shotgun (WGS) entry which is preliminary data.</text>
</comment>
<feature type="compositionally biased region" description="Low complexity" evidence="1">
    <location>
        <begin position="47"/>
        <end position="77"/>
    </location>
</feature>